<name>F6DCF4_THICA</name>
<sequence>MRINESATAKPVRQDKEKLATLDNYNIAQELSTFKSLFIEQSHRFRSLTRSIKRLSLEVTK</sequence>
<keyword evidence="2" id="KW-1185">Reference proteome</keyword>
<evidence type="ECO:0000313" key="1">
    <source>
        <dbReference type="EMBL" id="AEG31540.1"/>
    </source>
</evidence>
<protein>
    <submittedName>
        <fullName evidence="1">Uncharacterized protein</fullName>
    </submittedName>
</protein>
<dbReference type="EMBL" id="CP002776">
    <property type="protein sequence ID" value="AEG31540.1"/>
    <property type="molecule type" value="Genomic_DNA"/>
</dbReference>
<dbReference type="AlphaFoldDB" id="F6DCF4"/>
<dbReference type="Proteomes" id="UP000009232">
    <property type="component" value="Chromosome"/>
</dbReference>
<dbReference type="KEGG" id="tcy:Thicy_0768"/>
<dbReference type="HOGENOM" id="CLU_2921328_0_0_6"/>
<proteinExistence type="predicted"/>
<evidence type="ECO:0000313" key="2">
    <source>
        <dbReference type="Proteomes" id="UP000009232"/>
    </source>
</evidence>
<gene>
    <name evidence="1" type="ordered locus">Thicy_0768</name>
</gene>
<dbReference type="STRING" id="717773.Thicy_0768"/>
<organism evidence="1 2">
    <name type="scientific">Thiomicrospira cyclica (strain DSM 14477 / JCM 11371 / ALM1)</name>
    <name type="common">Thioalkalimicrobium cyclicum</name>
    <dbReference type="NCBI Taxonomy" id="717773"/>
    <lineage>
        <taxon>Bacteria</taxon>
        <taxon>Pseudomonadati</taxon>
        <taxon>Pseudomonadota</taxon>
        <taxon>Gammaproteobacteria</taxon>
        <taxon>Thiotrichales</taxon>
        <taxon>Piscirickettsiaceae</taxon>
        <taxon>Thiomicrospira</taxon>
    </lineage>
</organism>
<reference evidence="1 2" key="1">
    <citation type="submission" date="2011-05" db="EMBL/GenBank/DDBJ databases">
        <title>Complete sequence of Thioalkalimicrobium cyclicum ALM1.</title>
        <authorList>
            <consortium name="US DOE Joint Genome Institute"/>
            <person name="Lucas S."/>
            <person name="Han J."/>
            <person name="Lapidus A."/>
            <person name="Cheng J.-F."/>
            <person name="Goodwin L."/>
            <person name="Pitluck S."/>
            <person name="Peters L."/>
            <person name="Mikhailova N."/>
            <person name="Davenport K."/>
            <person name="Han C."/>
            <person name="Tapia R."/>
            <person name="Land M."/>
            <person name="Hauser L."/>
            <person name="Kyrpides N."/>
            <person name="Ivanova N."/>
            <person name="Pagani I."/>
            <person name="Kappler U."/>
            <person name="Woyke T."/>
        </authorList>
    </citation>
    <scope>NUCLEOTIDE SEQUENCE [LARGE SCALE GENOMIC DNA]</scope>
    <source>
        <strain evidence="2">DSM 14477 / JCM 11371 / ALM1</strain>
    </source>
</reference>
<accession>F6DCF4</accession>